<feature type="compositionally biased region" description="Basic residues" evidence="1">
    <location>
        <begin position="296"/>
        <end position="306"/>
    </location>
</feature>
<keyword evidence="3" id="KW-1185">Reference proteome</keyword>
<evidence type="ECO:0000256" key="1">
    <source>
        <dbReference type="SAM" id="MobiDB-lite"/>
    </source>
</evidence>
<evidence type="ECO:0000313" key="2">
    <source>
        <dbReference type="EMBL" id="TEB23564.1"/>
    </source>
</evidence>
<sequence>MDLDLVCVERRERPLRAGGEGVGRVSKIKQIRQRPVGQGSNSGGAREETKRPLEKLGCIFGSPRQPKAYNGPESLNAIDACKRSVKLYENGCKCVPWSTGLHEDRVGRGVQVPTSEAGRNPSGFRRVGYVEVRDDDGRWGRRSSILCVERRDSEEETRVHKHIQAERLKRMRVVVLPEMRVCARREDKEGGDGGGELQYRYAKLREATRGGAGDEEEKRTRADGIEGLLEGGGAFGFEAKMGWVFLMGWGSEMNYEMRGMEWNGKGENGRPSQIRASCPGSRTDDRPPTQDENRQIRQRKGRFGRA</sequence>
<dbReference type="Proteomes" id="UP000298030">
    <property type="component" value="Unassembled WGS sequence"/>
</dbReference>
<feature type="region of interest" description="Disordered" evidence="1">
    <location>
        <begin position="18"/>
        <end position="50"/>
    </location>
</feature>
<feature type="compositionally biased region" description="Basic and acidic residues" evidence="1">
    <location>
        <begin position="282"/>
        <end position="295"/>
    </location>
</feature>
<gene>
    <name evidence="2" type="ORF">FA13DRAFT_1715245</name>
</gene>
<accession>A0A4Y7SPL4</accession>
<dbReference type="AlphaFoldDB" id="A0A4Y7SPL4"/>
<name>A0A4Y7SPL4_COPMI</name>
<comment type="caution">
    <text evidence="2">The sequence shown here is derived from an EMBL/GenBank/DDBJ whole genome shotgun (WGS) entry which is preliminary data.</text>
</comment>
<reference evidence="2 3" key="1">
    <citation type="journal article" date="2019" name="Nat. Ecol. Evol.">
        <title>Megaphylogeny resolves global patterns of mushroom evolution.</title>
        <authorList>
            <person name="Varga T."/>
            <person name="Krizsan K."/>
            <person name="Foldi C."/>
            <person name="Dima B."/>
            <person name="Sanchez-Garcia M."/>
            <person name="Sanchez-Ramirez S."/>
            <person name="Szollosi G.J."/>
            <person name="Szarkandi J.G."/>
            <person name="Papp V."/>
            <person name="Albert L."/>
            <person name="Andreopoulos W."/>
            <person name="Angelini C."/>
            <person name="Antonin V."/>
            <person name="Barry K.W."/>
            <person name="Bougher N.L."/>
            <person name="Buchanan P."/>
            <person name="Buyck B."/>
            <person name="Bense V."/>
            <person name="Catcheside P."/>
            <person name="Chovatia M."/>
            <person name="Cooper J."/>
            <person name="Damon W."/>
            <person name="Desjardin D."/>
            <person name="Finy P."/>
            <person name="Geml J."/>
            <person name="Haridas S."/>
            <person name="Hughes K."/>
            <person name="Justo A."/>
            <person name="Karasinski D."/>
            <person name="Kautmanova I."/>
            <person name="Kiss B."/>
            <person name="Kocsube S."/>
            <person name="Kotiranta H."/>
            <person name="LaButti K.M."/>
            <person name="Lechner B.E."/>
            <person name="Liimatainen K."/>
            <person name="Lipzen A."/>
            <person name="Lukacs Z."/>
            <person name="Mihaltcheva S."/>
            <person name="Morgado L.N."/>
            <person name="Niskanen T."/>
            <person name="Noordeloos M.E."/>
            <person name="Ohm R.A."/>
            <person name="Ortiz-Santana B."/>
            <person name="Ovrebo C."/>
            <person name="Racz N."/>
            <person name="Riley R."/>
            <person name="Savchenko A."/>
            <person name="Shiryaev A."/>
            <person name="Soop K."/>
            <person name="Spirin V."/>
            <person name="Szebenyi C."/>
            <person name="Tomsovsky M."/>
            <person name="Tulloss R.E."/>
            <person name="Uehling J."/>
            <person name="Grigoriev I.V."/>
            <person name="Vagvolgyi C."/>
            <person name="Papp T."/>
            <person name="Martin F.M."/>
            <person name="Miettinen O."/>
            <person name="Hibbett D.S."/>
            <person name="Nagy L.G."/>
        </authorList>
    </citation>
    <scope>NUCLEOTIDE SEQUENCE [LARGE SCALE GENOMIC DNA]</scope>
    <source>
        <strain evidence="2 3">FP101781</strain>
    </source>
</reference>
<proteinExistence type="predicted"/>
<evidence type="ECO:0000313" key="3">
    <source>
        <dbReference type="Proteomes" id="UP000298030"/>
    </source>
</evidence>
<organism evidence="2 3">
    <name type="scientific">Coprinellus micaceus</name>
    <name type="common">Glistening ink-cap mushroom</name>
    <name type="synonym">Coprinus micaceus</name>
    <dbReference type="NCBI Taxonomy" id="71717"/>
    <lineage>
        <taxon>Eukaryota</taxon>
        <taxon>Fungi</taxon>
        <taxon>Dikarya</taxon>
        <taxon>Basidiomycota</taxon>
        <taxon>Agaricomycotina</taxon>
        <taxon>Agaricomycetes</taxon>
        <taxon>Agaricomycetidae</taxon>
        <taxon>Agaricales</taxon>
        <taxon>Agaricineae</taxon>
        <taxon>Psathyrellaceae</taxon>
        <taxon>Coprinellus</taxon>
    </lineage>
</organism>
<dbReference type="EMBL" id="QPFP01000076">
    <property type="protein sequence ID" value="TEB23564.1"/>
    <property type="molecule type" value="Genomic_DNA"/>
</dbReference>
<protein>
    <submittedName>
        <fullName evidence="2">Uncharacterized protein</fullName>
    </submittedName>
</protein>
<feature type="region of interest" description="Disordered" evidence="1">
    <location>
        <begin position="264"/>
        <end position="306"/>
    </location>
</feature>